<dbReference type="GO" id="GO:0051225">
    <property type="term" value="P:spindle assembly"/>
    <property type="evidence" value="ECO:0007669"/>
    <property type="project" value="TreeGrafter"/>
</dbReference>
<gene>
    <name evidence="7" type="ORF">EWM64_g4587</name>
</gene>
<keyword evidence="3 5" id="KW-0493">Microtubule</keyword>
<dbReference type="PANTHER" id="PTHR19302">
    <property type="entry name" value="GAMMA TUBULIN COMPLEX PROTEIN"/>
    <property type="match status" value="1"/>
</dbReference>
<name>A0A4Y9ZX18_9AGAM</name>
<evidence type="ECO:0000259" key="6">
    <source>
        <dbReference type="Pfam" id="PF04130"/>
    </source>
</evidence>
<accession>A0A4Y9ZX18</accession>
<dbReference type="GO" id="GO:0000278">
    <property type="term" value="P:mitotic cell cycle"/>
    <property type="evidence" value="ECO:0007669"/>
    <property type="project" value="TreeGrafter"/>
</dbReference>
<proteinExistence type="inferred from homology"/>
<dbReference type="GO" id="GO:0000930">
    <property type="term" value="C:gamma-tubulin complex"/>
    <property type="evidence" value="ECO:0007669"/>
    <property type="project" value="UniProtKB-ARBA"/>
</dbReference>
<dbReference type="InterPro" id="IPR040457">
    <property type="entry name" value="GCP_C"/>
</dbReference>
<dbReference type="GO" id="GO:0000922">
    <property type="term" value="C:spindle pole"/>
    <property type="evidence" value="ECO:0007669"/>
    <property type="project" value="InterPro"/>
</dbReference>
<dbReference type="Pfam" id="PF04130">
    <property type="entry name" value="GCP_C_terminal"/>
    <property type="match status" value="1"/>
</dbReference>
<dbReference type="AlphaFoldDB" id="A0A4Y9ZX18"/>
<dbReference type="GO" id="GO:0043015">
    <property type="term" value="F:gamma-tubulin binding"/>
    <property type="evidence" value="ECO:0007669"/>
    <property type="project" value="InterPro"/>
</dbReference>
<dbReference type="Proteomes" id="UP000298061">
    <property type="component" value="Unassembled WGS sequence"/>
</dbReference>
<evidence type="ECO:0000256" key="5">
    <source>
        <dbReference type="RuleBase" id="RU363050"/>
    </source>
</evidence>
<dbReference type="InterPro" id="IPR042241">
    <property type="entry name" value="GCP_C_sf"/>
</dbReference>
<protein>
    <recommendedName>
        <fullName evidence="5">Spindle pole body component</fullName>
    </recommendedName>
</protein>
<dbReference type="GO" id="GO:0005816">
    <property type="term" value="C:spindle pole body"/>
    <property type="evidence" value="ECO:0007669"/>
    <property type="project" value="UniProtKB-ARBA"/>
</dbReference>
<organism evidence="7 8">
    <name type="scientific">Hericium alpestre</name>
    <dbReference type="NCBI Taxonomy" id="135208"/>
    <lineage>
        <taxon>Eukaryota</taxon>
        <taxon>Fungi</taxon>
        <taxon>Dikarya</taxon>
        <taxon>Basidiomycota</taxon>
        <taxon>Agaricomycotina</taxon>
        <taxon>Agaricomycetes</taxon>
        <taxon>Russulales</taxon>
        <taxon>Hericiaceae</taxon>
        <taxon>Hericium</taxon>
    </lineage>
</organism>
<dbReference type="GO" id="GO:0051011">
    <property type="term" value="F:microtubule minus-end binding"/>
    <property type="evidence" value="ECO:0007669"/>
    <property type="project" value="TreeGrafter"/>
</dbReference>
<sequence>MPILNQVERQRRAPLGVLDDEFFVEDNELTILDPDFWTDGYALRDGSDEVNGSKCVPMFLGHIAPFILGAGKSIGLLRALGITIAVEDEADSQAHCLTFSDLVTELSSDGRIRIFSVDDLSRLVYDSLLPRCQIVQSQLAQVVIEDCQLWTHLAAIEDVYLMRRGDVMSRICDAIFAKIRRAKSVLERILVRGPAKGARAGNDLKMLYALRSRLSWFMTALLDFITTYVIHTQLLKFHKALKDAKSLDEIIELHQDHLNTLEDRCLLQSNTSSLRRAVVSILDMALYFNNCFVAFAGDTTLDISRHSLTGLKKHRSRRLQRQRRNAIGFVQSLRERDSDSSDSDSDADLEGDAPAVIDVLTVSQASFEEEGFGRIDKMSEELDGLVRFVRRAVEGLAGGASEAASAFGIFAFTLEDWDK</sequence>
<reference evidence="7 8" key="1">
    <citation type="submission" date="2019-02" db="EMBL/GenBank/DDBJ databases">
        <title>Genome sequencing of the rare red list fungi Hericium alpestre (H. flagellum).</title>
        <authorList>
            <person name="Buettner E."/>
            <person name="Kellner H."/>
        </authorList>
    </citation>
    <scope>NUCLEOTIDE SEQUENCE [LARGE SCALE GENOMIC DNA]</scope>
    <source>
        <strain evidence="7 8">DSM 108284</strain>
    </source>
</reference>
<dbReference type="OrthoDB" id="66546at2759"/>
<dbReference type="GO" id="GO:0031122">
    <property type="term" value="P:cytoplasmic microtubule organization"/>
    <property type="evidence" value="ECO:0007669"/>
    <property type="project" value="TreeGrafter"/>
</dbReference>
<comment type="caution">
    <text evidence="7">The sequence shown here is derived from an EMBL/GenBank/DDBJ whole genome shotgun (WGS) entry which is preliminary data.</text>
</comment>
<keyword evidence="4 5" id="KW-0206">Cytoskeleton</keyword>
<evidence type="ECO:0000256" key="1">
    <source>
        <dbReference type="ARBA" id="ARBA00010337"/>
    </source>
</evidence>
<keyword evidence="2 5" id="KW-0963">Cytoplasm</keyword>
<evidence type="ECO:0000313" key="8">
    <source>
        <dbReference type="Proteomes" id="UP000298061"/>
    </source>
</evidence>
<dbReference type="GO" id="GO:0007020">
    <property type="term" value="P:microtubule nucleation"/>
    <property type="evidence" value="ECO:0007669"/>
    <property type="project" value="InterPro"/>
</dbReference>
<dbReference type="InterPro" id="IPR007259">
    <property type="entry name" value="GCP"/>
</dbReference>
<dbReference type="STRING" id="135208.A0A4Y9ZX18"/>
<feature type="domain" description="Gamma tubulin complex component C-terminal" evidence="6">
    <location>
        <begin position="178"/>
        <end position="336"/>
    </location>
</feature>
<comment type="subcellular location">
    <subcellularLocation>
        <location evidence="5">Cytoplasm</location>
        <location evidence="5">Cytoskeleton</location>
        <location evidence="5">Microtubule organizing center</location>
    </subcellularLocation>
</comment>
<comment type="similarity">
    <text evidence="1 5">Belongs to the TUBGCP family.</text>
</comment>
<keyword evidence="8" id="KW-1185">Reference proteome</keyword>
<dbReference type="PANTHER" id="PTHR19302:SF33">
    <property type="entry name" value="GAMMA-TUBULIN COMPLEX COMPONENT 5"/>
    <property type="match status" value="1"/>
</dbReference>
<evidence type="ECO:0000256" key="2">
    <source>
        <dbReference type="ARBA" id="ARBA00022490"/>
    </source>
</evidence>
<evidence type="ECO:0000313" key="7">
    <source>
        <dbReference type="EMBL" id="TFY79426.1"/>
    </source>
</evidence>
<dbReference type="GO" id="GO:0005874">
    <property type="term" value="C:microtubule"/>
    <property type="evidence" value="ECO:0007669"/>
    <property type="project" value="UniProtKB-KW"/>
</dbReference>
<evidence type="ECO:0000256" key="4">
    <source>
        <dbReference type="ARBA" id="ARBA00023212"/>
    </source>
</evidence>
<evidence type="ECO:0000256" key="3">
    <source>
        <dbReference type="ARBA" id="ARBA00022701"/>
    </source>
</evidence>
<dbReference type="Gene3D" id="1.20.120.1900">
    <property type="entry name" value="Gamma-tubulin complex, C-terminal domain"/>
    <property type="match status" value="1"/>
</dbReference>
<dbReference type="EMBL" id="SFCI01000502">
    <property type="protein sequence ID" value="TFY79426.1"/>
    <property type="molecule type" value="Genomic_DNA"/>
</dbReference>
<dbReference type="GO" id="GO:0051321">
    <property type="term" value="P:meiotic cell cycle"/>
    <property type="evidence" value="ECO:0007669"/>
    <property type="project" value="TreeGrafter"/>
</dbReference>